<dbReference type="InterPro" id="IPR036388">
    <property type="entry name" value="WH-like_DNA-bd_sf"/>
</dbReference>
<dbReference type="PROSITE" id="PS50931">
    <property type="entry name" value="HTH_LYSR"/>
    <property type="match status" value="1"/>
</dbReference>
<accession>A0A0X8P137</accession>
<dbReference type="GO" id="GO:0009089">
    <property type="term" value="P:lysine biosynthetic process via diaminopimelate"/>
    <property type="evidence" value="ECO:0007669"/>
    <property type="project" value="TreeGrafter"/>
</dbReference>
<dbReference type="CDD" id="cd08415">
    <property type="entry name" value="PBP2_LysR_opines_like"/>
    <property type="match status" value="1"/>
</dbReference>
<dbReference type="OrthoDB" id="8849678at2"/>
<gene>
    <name evidence="5" type="ORF">AL504_19120</name>
</gene>
<dbReference type="GeneID" id="94355893"/>
<dbReference type="Proteomes" id="UP000060602">
    <property type="component" value="Chromosome"/>
</dbReference>
<dbReference type="SUPFAM" id="SSF53850">
    <property type="entry name" value="Periplasmic binding protein-like II"/>
    <property type="match status" value="1"/>
</dbReference>
<evidence type="ECO:0000313" key="6">
    <source>
        <dbReference type="Proteomes" id="UP000060602"/>
    </source>
</evidence>
<dbReference type="PANTHER" id="PTHR30427">
    <property type="entry name" value="TRANSCRIPTIONAL ACTIVATOR PROTEIN LYSR"/>
    <property type="match status" value="1"/>
</dbReference>
<dbReference type="AlphaFoldDB" id="A0A0X8P137"/>
<dbReference type="EMBL" id="CP014060">
    <property type="protein sequence ID" value="AMG37935.2"/>
    <property type="molecule type" value="Genomic_DNA"/>
</dbReference>
<evidence type="ECO:0000256" key="3">
    <source>
        <dbReference type="ARBA" id="ARBA00023125"/>
    </source>
</evidence>
<reference evidence="6" key="1">
    <citation type="submission" date="2015-12" db="EMBL/GenBank/DDBJ databases">
        <title>FDA dAtabase for Regulatory Grade micrObial Sequences (FDA-ARGOS): Supporting development and validation of Infectious Disease Dx tests.</title>
        <authorList>
            <person name="Case J."/>
            <person name="Tallon L."/>
            <person name="Sadzewicz L."/>
            <person name="Sengamalay N."/>
            <person name="Ott S."/>
            <person name="Godinez A."/>
            <person name="Nagaraj S."/>
            <person name="Nadendla S."/>
            <person name="Sichtig H."/>
        </authorList>
    </citation>
    <scope>NUCLEOTIDE SEQUENCE [LARGE SCALE GENOMIC DNA]</scope>
    <source>
        <strain evidence="6">FDAARGOS_147</strain>
    </source>
</reference>
<dbReference type="GO" id="GO:0003700">
    <property type="term" value="F:DNA-binding transcription factor activity"/>
    <property type="evidence" value="ECO:0007669"/>
    <property type="project" value="InterPro"/>
</dbReference>
<dbReference type="GO" id="GO:0043565">
    <property type="term" value="F:sequence-specific DNA binding"/>
    <property type="evidence" value="ECO:0007669"/>
    <property type="project" value="TreeGrafter"/>
</dbReference>
<keyword evidence="3" id="KW-0238">DNA-binding</keyword>
<dbReference type="RefSeq" id="WP_006389526.1">
    <property type="nucleotide sequence ID" value="NZ_AP028040.1"/>
</dbReference>
<name>A0A0X8P137_ALCXX</name>
<proteinExistence type="inferred from homology"/>
<dbReference type="PANTHER" id="PTHR30427:SF1">
    <property type="entry name" value="TRANSCRIPTIONAL ACTIVATOR PROTEIN LYSR"/>
    <property type="match status" value="1"/>
</dbReference>
<dbReference type="GO" id="GO:0010628">
    <property type="term" value="P:positive regulation of gene expression"/>
    <property type="evidence" value="ECO:0007669"/>
    <property type="project" value="TreeGrafter"/>
</dbReference>
<dbReference type="InterPro" id="IPR037424">
    <property type="entry name" value="NocR_PBP2"/>
</dbReference>
<sequence length="310" mass="33329">MAITRMGLRHIEAFRAVMMTGSMTAAARRVHTSQPHVSRLIAQLEAITQFPLFDRNGSRLTPTQDGSRFFQEVEKTFIGLAGLESAAASIRSFSASRLSVAAMPRLAGGLLARIVAAFKTEYPDVMVSIHSGNASAVHNWISSGFCDTGLAMLSGDSPGIQVEPVLTMNCVAVLPKGHRLTKLKKLKPADFAGEPFIAFPSATPLREKIDAVFKAAKVERQTVAEAGLGSSVCALVGAGLGVALINPLAAREEYEANGVEVRPFSPAVPVTVALLYPPYHTRTRLVSVFSRYAHQLMQEEMADLKARPGR</sequence>
<keyword evidence="4" id="KW-0804">Transcription</keyword>
<dbReference type="Gene3D" id="1.10.10.10">
    <property type="entry name" value="Winged helix-like DNA-binding domain superfamily/Winged helix DNA-binding domain"/>
    <property type="match status" value="1"/>
</dbReference>
<protein>
    <submittedName>
        <fullName evidence="5">Transcriptional regulator</fullName>
    </submittedName>
</protein>
<evidence type="ECO:0000256" key="1">
    <source>
        <dbReference type="ARBA" id="ARBA00009437"/>
    </source>
</evidence>
<dbReference type="PATRIC" id="fig|85698.15.peg.3876"/>
<evidence type="ECO:0000256" key="2">
    <source>
        <dbReference type="ARBA" id="ARBA00023015"/>
    </source>
</evidence>
<dbReference type="InterPro" id="IPR005119">
    <property type="entry name" value="LysR_subst-bd"/>
</dbReference>
<organism evidence="5 6">
    <name type="scientific">Alcaligenes xylosoxydans xylosoxydans</name>
    <name type="common">Achromobacter xylosoxidans</name>
    <dbReference type="NCBI Taxonomy" id="85698"/>
    <lineage>
        <taxon>Bacteria</taxon>
        <taxon>Pseudomonadati</taxon>
        <taxon>Pseudomonadota</taxon>
        <taxon>Betaproteobacteria</taxon>
        <taxon>Burkholderiales</taxon>
        <taxon>Alcaligenaceae</taxon>
        <taxon>Achromobacter</taxon>
    </lineage>
</organism>
<dbReference type="Gene3D" id="3.40.190.290">
    <property type="match status" value="1"/>
</dbReference>
<keyword evidence="2" id="KW-0805">Transcription regulation</keyword>
<comment type="similarity">
    <text evidence="1">Belongs to the LysR transcriptional regulatory family.</text>
</comment>
<dbReference type="KEGG" id="axx:ERS451415_00013"/>
<dbReference type="PRINTS" id="PR00039">
    <property type="entry name" value="HTHLYSR"/>
</dbReference>
<evidence type="ECO:0000256" key="4">
    <source>
        <dbReference type="ARBA" id="ARBA00023163"/>
    </source>
</evidence>
<dbReference type="InterPro" id="IPR036390">
    <property type="entry name" value="WH_DNA-bd_sf"/>
</dbReference>
<evidence type="ECO:0000313" key="5">
    <source>
        <dbReference type="EMBL" id="AMG37935.2"/>
    </source>
</evidence>
<dbReference type="Pfam" id="PF03466">
    <property type="entry name" value="LysR_substrate"/>
    <property type="match status" value="1"/>
</dbReference>
<dbReference type="Pfam" id="PF00126">
    <property type="entry name" value="HTH_1"/>
    <property type="match status" value="1"/>
</dbReference>
<accession>A0A0D6FD75</accession>
<dbReference type="SUPFAM" id="SSF46785">
    <property type="entry name" value="Winged helix' DNA-binding domain"/>
    <property type="match status" value="1"/>
</dbReference>
<dbReference type="InterPro" id="IPR000847">
    <property type="entry name" value="LysR_HTH_N"/>
</dbReference>